<dbReference type="RefSeq" id="WP_208108330.1">
    <property type="nucleotide sequence ID" value="NZ_SNZP01000010.1"/>
</dbReference>
<comment type="caution">
    <text evidence="8">The sequence shown here is derived from an EMBL/GenBank/DDBJ whole genome shotgun (WGS) entry which is preliminary data.</text>
</comment>
<accession>A0A4R7B1C3</accession>
<dbReference type="Gene3D" id="3.60.60.10">
    <property type="entry name" value="Penicillin V Acylase, Chain A"/>
    <property type="match status" value="1"/>
</dbReference>
<evidence type="ECO:0000256" key="7">
    <source>
        <dbReference type="SAM" id="SignalP"/>
    </source>
</evidence>
<keyword evidence="3 6" id="KW-0645">Protease</keyword>
<name>A0A4R7B1C3_9NEIS</name>
<dbReference type="Pfam" id="PF03577">
    <property type="entry name" value="Peptidase_C69"/>
    <property type="match status" value="1"/>
</dbReference>
<keyword evidence="4 6" id="KW-0378">Hydrolase</keyword>
<evidence type="ECO:0000256" key="3">
    <source>
        <dbReference type="ARBA" id="ARBA00022670"/>
    </source>
</evidence>
<dbReference type="InterPro" id="IPR005322">
    <property type="entry name" value="Peptidase_C69"/>
</dbReference>
<dbReference type="Proteomes" id="UP000295611">
    <property type="component" value="Unassembled WGS sequence"/>
</dbReference>
<keyword evidence="5 6" id="KW-0224">Dipeptidase</keyword>
<dbReference type="AlphaFoldDB" id="A0A4R7B1C3"/>
<dbReference type="PROSITE" id="PS51257">
    <property type="entry name" value="PROKAR_LIPOPROTEIN"/>
    <property type="match status" value="1"/>
</dbReference>
<dbReference type="PANTHER" id="PTHR12994:SF17">
    <property type="entry name" value="LD30995P"/>
    <property type="match status" value="1"/>
</dbReference>
<comment type="similarity">
    <text evidence="2 6">Belongs to the peptidase C69 family.</text>
</comment>
<keyword evidence="9" id="KW-1185">Reference proteome</keyword>
<evidence type="ECO:0000256" key="4">
    <source>
        <dbReference type="ARBA" id="ARBA00022801"/>
    </source>
</evidence>
<reference evidence="8 9" key="1">
    <citation type="submission" date="2019-03" db="EMBL/GenBank/DDBJ databases">
        <title>Genomic Encyclopedia of Type Strains, Phase III (KMG-III): the genomes of soil and plant-associated and newly described type strains.</title>
        <authorList>
            <person name="Whitman W."/>
        </authorList>
    </citation>
    <scope>NUCLEOTIDE SEQUENCE [LARGE SCALE GENOMIC DNA]</scope>
    <source>
        <strain evidence="8 9">CECT 8976</strain>
    </source>
</reference>
<proteinExistence type="inferred from homology"/>
<evidence type="ECO:0000256" key="5">
    <source>
        <dbReference type="ARBA" id="ARBA00022997"/>
    </source>
</evidence>
<comment type="catalytic activity">
    <reaction evidence="1">
        <text>an L-aminoacyl-L-amino acid + H2O = 2 an L-alpha-amino acid</text>
        <dbReference type="Rhea" id="RHEA:48940"/>
        <dbReference type="ChEBI" id="CHEBI:15377"/>
        <dbReference type="ChEBI" id="CHEBI:59869"/>
        <dbReference type="ChEBI" id="CHEBI:77460"/>
        <dbReference type="EC" id="3.4.13.19"/>
    </reaction>
</comment>
<dbReference type="NCBIfam" id="NF033678">
    <property type="entry name" value="C69_fam_dipept"/>
    <property type="match status" value="1"/>
</dbReference>
<dbReference type="PANTHER" id="PTHR12994">
    <property type="entry name" value="SECERNIN"/>
    <property type="match status" value="1"/>
</dbReference>
<evidence type="ECO:0000256" key="1">
    <source>
        <dbReference type="ARBA" id="ARBA00001670"/>
    </source>
</evidence>
<evidence type="ECO:0000256" key="2">
    <source>
        <dbReference type="ARBA" id="ARBA00007225"/>
    </source>
</evidence>
<organism evidence="8 9">
    <name type="scientific">Paludibacterium purpuratum</name>
    <dbReference type="NCBI Taxonomy" id="1144873"/>
    <lineage>
        <taxon>Bacteria</taxon>
        <taxon>Pseudomonadati</taxon>
        <taxon>Pseudomonadota</taxon>
        <taxon>Betaproteobacteria</taxon>
        <taxon>Neisseriales</taxon>
        <taxon>Chromobacteriaceae</taxon>
        <taxon>Paludibacterium</taxon>
    </lineage>
</organism>
<protein>
    <recommendedName>
        <fullName evidence="6">Dipeptidase</fullName>
        <ecNumber evidence="6">3.4.-.-</ecNumber>
    </recommendedName>
</protein>
<dbReference type="EMBL" id="SNZP01000010">
    <property type="protein sequence ID" value="TDR76686.1"/>
    <property type="molecule type" value="Genomic_DNA"/>
</dbReference>
<dbReference type="EC" id="3.4.-.-" evidence="6"/>
<gene>
    <name evidence="8" type="ORF">DFP86_110113</name>
</gene>
<evidence type="ECO:0000313" key="8">
    <source>
        <dbReference type="EMBL" id="TDR76686.1"/>
    </source>
</evidence>
<dbReference type="GO" id="GO:0070004">
    <property type="term" value="F:cysteine-type exopeptidase activity"/>
    <property type="evidence" value="ECO:0007669"/>
    <property type="project" value="InterPro"/>
</dbReference>
<evidence type="ECO:0000256" key="6">
    <source>
        <dbReference type="RuleBase" id="RU364089"/>
    </source>
</evidence>
<dbReference type="GO" id="GO:0016805">
    <property type="term" value="F:dipeptidase activity"/>
    <property type="evidence" value="ECO:0007669"/>
    <property type="project" value="UniProtKB-KW"/>
</dbReference>
<sequence>MMLKKIALAVLGLSCASAFACTTIVVGKSVSADGSVLVGRNVDAGAGNHPIHFIKHDAVAKGFLFKSVQSQFTYQLPDHLMSYTGLPDFDGKSQSYEEAGFNSAGVTMSATETIQSSDAALKADPYLDKTGITESEVTSILLPQIKSARQGVELLGKIIDTQGSGEGFGIVFADKNEAWYLENGAGHQWVAVRIPDNMYFVSANQGRLREVDLNDTANVMASKGLVDYAVKNGLAQPRTDGKFDFFSAYTENGPSNVYYNYYRVWTVQGMYNPSLKNDSYKDGKAPVFLKPEHALTVTDVETALQNHYQGTENEPYFTQNPKAKYRPISVFRAQESHVLALRATLPAPIANVEYLELGMTALGIYVPFYQGAKIPASYQDNTDKADSTSAWWKFHKLQTLVMQDFPKYAPAVKDGYAKLNADIQAQQAAFEKEYVKVYAQSPKKAEKLLDAFTAHTVSQVDALTEQMTNDVFTQMAIETNKKYLFHGS</sequence>
<dbReference type="GO" id="GO:0006508">
    <property type="term" value="P:proteolysis"/>
    <property type="evidence" value="ECO:0007669"/>
    <property type="project" value="UniProtKB-KW"/>
</dbReference>
<feature type="chain" id="PRO_5020807314" description="Dipeptidase" evidence="7">
    <location>
        <begin position="21"/>
        <end position="488"/>
    </location>
</feature>
<dbReference type="InterPro" id="IPR047804">
    <property type="entry name" value="C69_dipept_A-like"/>
</dbReference>
<keyword evidence="7" id="KW-0732">Signal</keyword>
<feature type="signal peptide" evidence="7">
    <location>
        <begin position="1"/>
        <end position="20"/>
    </location>
</feature>
<evidence type="ECO:0000313" key="9">
    <source>
        <dbReference type="Proteomes" id="UP000295611"/>
    </source>
</evidence>